<evidence type="ECO:0000256" key="3">
    <source>
        <dbReference type="ARBA" id="ARBA00022448"/>
    </source>
</evidence>
<evidence type="ECO:0008006" key="13">
    <source>
        <dbReference type="Google" id="ProtNLM"/>
    </source>
</evidence>
<protein>
    <recommendedName>
        <fullName evidence="13">Aquaporin</fullName>
    </recommendedName>
</protein>
<dbReference type="GO" id="GO:0005886">
    <property type="term" value="C:plasma membrane"/>
    <property type="evidence" value="ECO:0007669"/>
    <property type="project" value="TreeGrafter"/>
</dbReference>
<organism evidence="11 12">
    <name type="scientific">Antrodiella citrinella</name>
    <dbReference type="NCBI Taxonomy" id="2447956"/>
    <lineage>
        <taxon>Eukaryota</taxon>
        <taxon>Fungi</taxon>
        <taxon>Dikarya</taxon>
        <taxon>Basidiomycota</taxon>
        <taxon>Agaricomycotina</taxon>
        <taxon>Agaricomycetes</taxon>
        <taxon>Polyporales</taxon>
        <taxon>Steccherinaceae</taxon>
        <taxon>Antrodiella</taxon>
    </lineage>
</organism>
<dbReference type="Pfam" id="PF00230">
    <property type="entry name" value="MIP"/>
    <property type="match status" value="1"/>
</dbReference>
<dbReference type="PROSITE" id="PS00221">
    <property type="entry name" value="MIP"/>
    <property type="match status" value="1"/>
</dbReference>
<comment type="subcellular location">
    <subcellularLocation>
        <location evidence="1">Membrane</location>
        <topology evidence="1">Multi-pass membrane protein</topology>
    </subcellularLocation>
</comment>
<evidence type="ECO:0000256" key="4">
    <source>
        <dbReference type="ARBA" id="ARBA00022692"/>
    </source>
</evidence>
<evidence type="ECO:0000256" key="8">
    <source>
        <dbReference type="RuleBase" id="RU000477"/>
    </source>
</evidence>
<comment type="similarity">
    <text evidence="2 8">Belongs to the MIP/aquaporin (TC 1.A.8) family.</text>
</comment>
<dbReference type="InterPro" id="IPR000425">
    <property type="entry name" value="MIP"/>
</dbReference>
<dbReference type="EMBL" id="SGPM01000231">
    <property type="protein sequence ID" value="THH27705.1"/>
    <property type="molecule type" value="Genomic_DNA"/>
</dbReference>
<evidence type="ECO:0000256" key="6">
    <source>
        <dbReference type="ARBA" id="ARBA00022989"/>
    </source>
</evidence>
<feature type="region of interest" description="Disordered" evidence="9">
    <location>
        <begin position="313"/>
        <end position="341"/>
    </location>
</feature>
<dbReference type="AlphaFoldDB" id="A0A4S4MPP1"/>
<comment type="caution">
    <text evidence="11">The sequence shown here is derived from an EMBL/GenBank/DDBJ whole genome shotgun (WGS) entry which is preliminary data.</text>
</comment>
<dbReference type="InterPro" id="IPR022357">
    <property type="entry name" value="MIP_CS"/>
</dbReference>
<keyword evidence="7 10" id="KW-0472">Membrane</keyword>
<name>A0A4S4MPP1_9APHY</name>
<dbReference type="OrthoDB" id="3222at2759"/>
<dbReference type="GO" id="GO:0015250">
    <property type="term" value="F:water channel activity"/>
    <property type="evidence" value="ECO:0007669"/>
    <property type="project" value="TreeGrafter"/>
</dbReference>
<accession>A0A4S4MPP1</accession>
<evidence type="ECO:0000313" key="11">
    <source>
        <dbReference type="EMBL" id="THH27705.1"/>
    </source>
</evidence>
<evidence type="ECO:0000256" key="7">
    <source>
        <dbReference type="ARBA" id="ARBA00023136"/>
    </source>
</evidence>
<feature type="transmembrane region" description="Helical" evidence="10">
    <location>
        <begin position="161"/>
        <end position="179"/>
    </location>
</feature>
<dbReference type="PANTHER" id="PTHR43829:SF14">
    <property type="entry name" value="AQUAPORIN 3"/>
    <property type="match status" value="1"/>
</dbReference>
<proteinExistence type="inferred from homology"/>
<dbReference type="PANTHER" id="PTHR43829">
    <property type="entry name" value="AQUAPORIN OR AQUAGLYCEROPORIN RELATED"/>
    <property type="match status" value="1"/>
</dbReference>
<keyword evidence="3 8" id="KW-0813">Transport</keyword>
<reference evidence="11 12" key="1">
    <citation type="submission" date="2019-02" db="EMBL/GenBank/DDBJ databases">
        <title>Genome sequencing of the rare red list fungi Antrodiella citrinella (Flaviporus citrinellus).</title>
        <authorList>
            <person name="Buettner E."/>
            <person name="Kellner H."/>
        </authorList>
    </citation>
    <scope>NUCLEOTIDE SEQUENCE [LARGE SCALE GENOMIC DNA]</scope>
    <source>
        <strain evidence="11 12">DSM 108506</strain>
    </source>
</reference>
<keyword evidence="6 10" id="KW-1133">Transmembrane helix</keyword>
<dbReference type="InterPro" id="IPR023271">
    <property type="entry name" value="Aquaporin-like"/>
</dbReference>
<feature type="transmembrane region" description="Helical" evidence="10">
    <location>
        <begin position="35"/>
        <end position="54"/>
    </location>
</feature>
<dbReference type="GO" id="GO:0015254">
    <property type="term" value="F:glycerol channel activity"/>
    <property type="evidence" value="ECO:0007669"/>
    <property type="project" value="TreeGrafter"/>
</dbReference>
<dbReference type="InterPro" id="IPR050363">
    <property type="entry name" value="MIP/Aquaporin"/>
</dbReference>
<dbReference type="PRINTS" id="PR00783">
    <property type="entry name" value="MINTRINSICP"/>
</dbReference>
<evidence type="ECO:0000256" key="10">
    <source>
        <dbReference type="SAM" id="Phobius"/>
    </source>
</evidence>
<evidence type="ECO:0000256" key="2">
    <source>
        <dbReference type="ARBA" id="ARBA00006175"/>
    </source>
</evidence>
<dbReference type="Gene3D" id="1.20.1080.10">
    <property type="entry name" value="Glycerol uptake facilitator protein"/>
    <property type="match status" value="1"/>
</dbReference>
<evidence type="ECO:0000313" key="12">
    <source>
        <dbReference type="Proteomes" id="UP000308730"/>
    </source>
</evidence>
<evidence type="ECO:0000256" key="5">
    <source>
        <dbReference type="ARBA" id="ARBA00022737"/>
    </source>
</evidence>
<keyword evidence="5" id="KW-0677">Repeat</keyword>
<feature type="transmembrane region" description="Helical" evidence="10">
    <location>
        <begin position="74"/>
        <end position="99"/>
    </location>
</feature>
<feature type="transmembrane region" description="Helical" evidence="10">
    <location>
        <begin position="211"/>
        <end position="233"/>
    </location>
</feature>
<feature type="transmembrane region" description="Helical" evidence="10">
    <location>
        <begin position="186"/>
        <end position="205"/>
    </location>
</feature>
<sequence>MAAHPLPQPRFTHLADVAPRPRLLSSWERIRHRQAHWFVECCAEAFGVFLYVFAGVGSQAGYVLGNLAQLPLSSIFQIGLAYAMGIVLAIVLCAGTSGGHFNPAVTIAFVITKKFPPLKALRYIIAQILGGYIACLVVYVQYEHLISTVSTALSAAGKLDAVLFTPSGPAGIFALYVLPGSKLGQVFLNEFVCDFVIGITIWGCFDPTNFMVSPIAAPWLIGMTYAMAIWGYSPIGLAANAARDVGGRLAVLTLWGRGASGGSYAAISSLTNIPATLSGILFYEVFLRDSSRVLTAANVEFFAGHKAHEEHKAGNITGGHASSDSTYSADGKVNPENIEVA</sequence>
<keyword evidence="4 8" id="KW-0812">Transmembrane</keyword>
<evidence type="ECO:0000256" key="9">
    <source>
        <dbReference type="SAM" id="MobiDB-lite"/>
    </source>
</evidence>
<dbReference type="SUPFAM" id="SSF81338">
    <property type="entry name" value="Aquaporin-like"/>
    <property type="match status" value="1"/>
</dbReference>
<dbReference type="Proteomes" id="UP000308730">
    <property type="component" value="Unassembled WGS sequence"/>
</dbReference>
<gene>
    <name evidence="11" type="ORF">EUX98_g6482</name>
</gene>
<feature type="transmembrane region" description="Helical" evidence="10">
    <location>
        <begin position="120"/>
        <end position="141"/>
    </location>
</feature>
<evidence type="ECO:0000256" key="1">
    <source>
        <dbReference type="ARBA" id="ARBA00004141"/>
    </source>
</evidence>
<keyword evidence="12" id="KW-1185">Reference proteome</keyword>